<accession>A0AAD7G8S1</accession>
<keyword evidence="3" id="KW-1185">Reference proteome</keyword>
<evidence type="ECO:0000313" key="2">
    <source>
        <dbReference type="EMBL" id="KAJ7667442.1"/>
    </source>
</evidence>
<sequence>MSTVPSIRLIVPTPDVSAASFAAASPATSIRMTPAVHKKSVRTHADFNDIVRRVGGTSTAASSWECEGAGYWGADEEGEGGGEGMVLIKKRGKTRGRVDGVFGDVTNSAPTQEGKERDGKDKWWNLTRGRKDTKEKEKEGKVLGFVRRGKSPAPSPTLDAHVPTRVQALAQQYDARQQPQQHPTQAQQQAQQPDARMQMCLPGEPDCTLDMVDVPSVRGRGVLRDLPPQQQQQPFPQTQTHTQKRYNSLGASSALASAPPAQMRPGEYQRSVSAGLLNRPTHMQGGVPAQYAHLPGAAAPYATLTRAETYTYAPPSADAEYTSASASQATNTNTKPQQHMQRSASALGVYAYDNGSGAHDSRPAPEFKRSASALAGLAGAGILLGAPASTLGRAPTPVALSRAPTPTPGAASHARSGTPTPGLLAPPGATNKDNQGSIALRAMRSVRSMARLGGWEKEGGKEDEGEGTVRGKKRAKGKEEGKDAKKEGKKKKEGKEKKEKRAPKSSGSSFEVGALGTSPVQRKRSILGLGMGLPRALSLLALRGVYICCSREECMLLYGLPVSDALHNFSISFLNQVP</sequence>
<dbReference type="EMBL" id="JARKIE010000200">
    <property type="protein sequence ID" value="KAJ7667442.1"/>
    <property type="molecule type" value="Genomic_DNA"/>
</dbReference>
<feature type="region of interest" description="Disordered" evidence="1">
    <location>
        <begin position="451"/>
        <end position="515"/>
    </location>
</feature>
<dbReference type="Proteomes" id="UP001221757">
    <property type="component" value="Unassembled WGS sequence"/>
</dbReference>
<gene>
    <name evidence="2" type="ORF">B0H17DRAFT_1184180</name>
</gene>
<name>A0AAD7G8S1_MYCRO</name>
<protein>
    <submittedName>
        <fullName evidence="2">Uncharacterized protein</fullName>
    </submittedName>
</protein>
<evidence type="ECO:0000313" key="3">
    <source>
        <dbReference type="Proteomes" id="UP001221757"/>
    </source>
</evidence>
<reference evidence="2" key="1">
    <citation type="submission" date="2023-03" db="EMBL/GenBank/DDBJ databases">
        <title>Massive genome expansion in bonnet fungi (Mycena s.s.) driven by repeated elements and novel gene families across ecological guilds.</title>
        <authorList>
            <consortium name="Lawrence Berkeley National Laboratory"/>
            <person name="Harder C.B."/>
            <person name="Miyauchi S."/>
            <person name="Viragh M."/>
            <person name="Kuo A."/>
            <person name="Thoen E."/>
            <person name="Andreopoulos B."/>
            <person name="Lu D."/>
            <person name="Skrede I."/>
            <person name="Drula E."/>
            <person name="Henrissat B."/>
            <person name="Morin E."/>
            <person name="Kohler A."/>
            <person name="Barry K."/>
            <person name="LaButti K."/>
            <person name="Morin E."/>
            <person name="Salamov A."/>
            <person name="Lipzen A."/>
            <person name="Mereny Z."/>
            <person name="Hegedus B."/>
            <person name="Baldrian P."/>
            <person name="Stursova M."/>
            <person name="Weitz H."/>
            <person name="Taylor A."/>
            <person name="Grigoriev I.V."/>
            <person name="Nagy L.G."/>
            <person name="Martin F."/>
            <person name="Kauserud H."/>
        </authorList>
    </citation>
    <scope>NUCLEOTIDE SEQUENCE</scope>
    <source>
        <strain evidence="2">CBHHK067</strain>
    </source>
</reference>
<feature type="compositionally biased region" description="Basic and acidic residues" evidence="1">
    <location>
        <begin position="477"/>
        <end position="486"/>
    </location>
</feature>
<dbReference type="AlphaFoldDB" id="A0AAD7G8S1"/>
<feature type="region of interest" description="Disordered" evidence="1">
    <location>
        <begin position="173"/>
        <end position="195"/>
    </location>
</feature>
<comment type="caution">
    <text evidence="2">The sequence shown here is derived from an EMBL/GenBank/DDBJ whole genome shotgun (WGS) entry which is preliminary data.</text>
</comment>
<organism evidence="2 3">
    <name type="scientific">Mycena rosella</name>
    <name type="common">Pink bonnet</name>
    <name type="synonym">Agaricus rosellus</name>
    <dbReference type="NCBI Taxonomy" id="1033263"/>
    <lineage>
        <taxon>Eukaryota</taxon>
        <taxon>Fungi</taxon>
        <taxon>Dikarya</taxon>
        <taxon>Basidiomycota</taxon>
        <taxon>Agaricomycotina</taxon>
        <taxon>Agaricomycetes</taxon>
        <taxon>Agaricomycetidae</taxon>
        <taxon>Agaricales</taxon>
        <taxon>Marasmiineae</taxon>
        <taxon>Mycenaceae</taxon>
        <taxon>Mycena</taxon>
    </lineage>
</organism>
<evidence type="ECO:0000256" key="1">
    <source>
        <dbReference type="SAM" id="MobiDB-lite"/>
    </source>
</evidence>
<proteinExistence type="predicted"/>
<feature type="region of interest" description="Disordered" evidence="1">
    <location>
        <begin position="395"/>
        <end position="434"/>
    </location>
</feature>
<feature type="region of interest" description="Disordered" evidence="1">
    <location>
        <begin position="321"/>
        <end position="342"/>
    </location>
</feature>
<feature type="region of interest" description="Disordered" evidence="1">
    <location>
        <begin position="99"/>
        <end position="140"/>
    </location>
</feature>
<feature type="compositionally biased region" description="Polar residues" evidence="1">
    <location>
        <begin position="322"/>
        <end position="342"/>
    </location>
</feature>
<feature type="compositionally biased region" description="Low complexity" evidence="1">
    <location>
        <begin position="417"/>
        <end position="430"/>
    </location>
</feature>
<feature type="compositionally biased region" description="Basic and acidic residues" evidence="1">
    <location>
        <begin position="113"/>
        <end position="140"/>
    </location>
</feature>